<dbReference type="GO" id="GO:0005829">
    <property type="term" value="C:cytosol"/>
    <property type="evidence" value="ECO:0007669"/>
    <property type="project" value="TreeGrafter"/>
</dbReference>
<dbReference type="GO" id="GO:0004843">
    <property type="term" value="F:cysteine-type deubiquitinase activity"/>
    <property type="evidence" value="ECO:0007669"/>
    <property type="project" value="UniProtKB-UniRule"/>
</dbReference>
<dbReference type="InParanoid" id="A0A409WGX4"/>
<evidence type="ECO:0000259" key="9">
    <source>
        <dbReference type="PROSITE" id="PS50235"/>
    </source>
</evidence>
<dbReference type="PANTHER" id="PTHR24006:SF758">
    <property type="entry name" value="UBIQUITIN CARBOXYL-TERMINAL HYDROLASE 36"/>
    <property type="match status" value="1"/>
</dbReference>
<dbReference type="InterPro" id="IPR038765">
    <property type="entry name" value="Papain-like_cys_pep_sf"/>
</dbReference>
<evidence type="ECO:0000256" key="7">
    <source>
        <dbReference type="RuleBase" id="RU366025"/>
    </source>
</evidence>
<reference evidence="10 11" key="1">
    <citation type="journal article" date="2018" name="Evol. Lett.">
        <title>Horizontal gene cluster transfer increased hallucinogenic mushroom diversity.</title>
        <authorList>
            <person name="Reynolds H.T."/>
            <person name="Vijayakumar V."/>
            <person name="Gluck-Thaler E."/>
            <person name="Korotkin H.B."/>
            <person name="Matheny P.B."/>
            <person name="Slot J.C."/>
        </authorList>
    </citation>
    <scope>NUCLEOTIDE SEQUENCE [LARGE SCALE GENOMIC DNA]</scope>
    <source>
        <strain evidence="10 11">2631</strain>
    </source>
</reference>
<evidence type="ECO:0000256" key="4">
    <source>
        <dbReference type="ARBA" id="ARBA00022786"/>
    </source>
</evidence>
<keyword evidence="3 7" id="KW-0645">Protease</keyword>
<dbReference type="SUPFAM" id="SSF54001">
    <property type="entry name" value="Cysteine proteinases"/>
    <property type="match status" value="1"/>
</dbReference>
<dbReference type="STRING" id="93625.A0A409WGX4"/>
<evidence type="ECO:0000313" key="10">
    <source>
        <dbReference type="EMBL" id="PPQ77680.1"/>
    </source>
</evidence>
<dbReference type="GO" id="GO:0006508">
    <property type="term" value="P:proteolysis"/>
    <property type="evidence" value="ECO:0007669"/>
    <property type="project" value="UniProtKB-KW"/>
</dbReference>
<evidence type="ECO:0000313" key="11">
    <source>
        <dbReference type="Proteomes" id="UP000283269"/>
    </source>
</evidence>
<dbReference type="InterPro" id="IPR001394">
    <property type="entry name" value="Peptidase_C19_UCH"/>
</dbReference>
<name>A0A409WGX4_PSICY</name>
<dbReference type="PANTHER" id="PTHR24006">
    <property type="entry name" value="UBIQUITIN CARBOXYL-TERMINAL HYDROLASE"/>
    <property type="match status" value="1"/>
</dbReference>
<keyword evidence="5 7" id="KW-0378">Hydrolase</keyword>
<dbReference type="InterPro" id="IPR028889">
    <property type="entry name" value="USP"/>
</dbReference>
<dbReference type="Proteomes" id="UP000283269">
    <property type="component" value="Unassembled WGS sequence"/>
</dbReference>
<dbReference type="InterPro" id="IPR050164">
    <property type="entry name" value="Peptidase_C19"/>
</dbReference>
<feature type="compositionally biased region" description="Acidic residues" evidence="8">
    <location>
        <begin position="500"/>
        <end position="511"/>
    </location>
</feature>
<organism evidence="10 11">
    <name type="scientific">Psilocybe cyanescens</name>
    <dbReference type="NCBI Taxonomy" id="93625"/>
    <lineage>
        <taxon>Eukaryota</taxon>
        <taxon>Fungi</taxon>
        <taxon>Dikarya</taxon>
        <taxon>Basidiomycota</taxon>
        <taxon>Agaricomycotina</taxon>
        <taxon>Agaricomycetes</taxon>
        <taxon>Agaricomycetidae</taxon>
        <taxon>Agaricales</taxon>
        <taxon>Agaricineae</taxon>
        <taxon>Strophariaceae</taxon>
        <taxon>Psilocybe</taxon>
    </lineage>
</organism>
<dbReference type="OrthoDB" id="420187at2759"/>
<dbReference type="FunFam" id="3.90.70.10:FF:000119">
    <property type="entry name" value="Ubiquitin specific peptidase 36"/>
    <property type="match status" value="1"/>
</dbReference>
<feature type="domain" description="USP" evidence="9">
    <location>
        <begin position="97"/>
        <end position="397"/>
    </location>
</feature>
<keyword evidence="6 7" id="KW-0788">Thiol protease</keyword>
<evidence type="ECO:0000256" key="3">
    <source>
        <dbReference type="ARBA" id="ARBA00022670"/>
    </source>
</evidence>
<gene>
    <name evidence="10" type="ORF">CVT25_011115</name>
</gene>
<dbReference type="EC" id="3.4.19.12" evidence="7"/>
<evidence type="ECO:0000256" key="1">
    <source>
        <dbReference type="ARBA" id="ARBA00000707"/>
    </source>
</evidence>
<dbReference type="FunCoup" id="A0A409WGX4">
    <property type="interactions" value="123"/>
</dbReference>
<proteinExistence type="inferred from homology"/>
<dbReference type="Pfam" id="PF00443">
    <property type="entry name" value="UCH"/>
    <property type="match status" value="1"/>
</dbReference>
<dbReference type="Gene3D" id="3.90.70.10">
    <property type="entry name" value="Cysteine proteinases"/>
    <property type="match status" value="1"/>
</dbReference>
<dbReference type="AlphaFoldDB" id="A0A409WGX4"/>
<feature type="region of interest" description="Disordered" evidence="8">
    <location>
        <begin position="500"/>
        <end position="616"/>
    </location>
</feature>
<dbReference type="PROSITE" id="PS00972">
    <property type="entry name" value="USP_1"/>
    <property type="match status" value="1"/>
</dbReference>
<evidence type="ECO:0000256" key="2">
    <source>
        <dbReference type="ARBA" id="ARBA00009085"/>
    </source>
</evidence>
<evidence type="ECO:0000256" key="8">
    <source>
        <dbReference type="SAM" id="MobiDB-lite"/>
    </source>
</evidence>
<dbReference type="GO" id="GO:0005634">
    <property type="term" value="C:nucleus"/>
    <property type="evidence" value="ECO:0007669"/>
    <property type="project" value="TreeGrafter"/>
</dbReference>
<comment type="caution">
    <text evidence="10">The sequence shown here is derived from an EMBL/GenBank/DDBJ whole genome shotgun (WGS) entry which is preliminary data.</text>
</comment>
<dbReference type="CDD" id="cd02661">
    <property type="entry name" value="Peptidase_C19E"/>
    <property type="match status" value="1"/>
</dbReference>
<accession>A0A409WGX4</accession>
<dbReference type="GO" id="GO:0016579">
    <property type="term" value="P:protein deubiquitination"/>
    <property type="evidence" value="ECO:0007669"/>
    <property type="project" value="InterPro"/>
</dbReference>
<feature type="compositionally biased region" description="Basic and acidic residues" evidence="8">
    <location>
        <begin position="517"/>
        <end position="532"/>
    </location>
</feature>
<keyword evidence="11" id="KW-1185">Reference proteome</keyword>
<evidence type="ECO:0000256" key="5">
    <source>
        <dbReference type="ARBA" id="ARBA00022801"/>
    </source>
</evidence>
<sequence length="616" mass="68050">MMLASPFLPTSMFSSQHSSDDSLHYRPSKDMEAFNSLLPPPIEFVEGSSSGTLAVAEGKYEPINSTTPTSRPTGAKAASLYPTPIDTSWPASCNISTGLYNSGNTCFLNSALQCLLHTPPLLKLLISHKKEDCRVTSLFCMACALRQVAIRAHGTTNRSSFSPSPVTNNLQTIAKHMRKGRQEDTHEFLRYAIDALQKSCLAGQSPKIDPKLAETTWVHKIFGGRLRSRVTCRDCGHNSDTFDRILDLSLDIFKCDSLKEALRRFIAIDYLKGADKYKCEKCKKHVNAEKSFTIHEAPIVLTVHLKRFSPLGRKISHPLSYDEELSLQPFMSDGQFGPSYSLYGVICHAGGGPNSGHYYAFVKSKEGRWAEMNDEVVQPTSLPKDKRNAYMLFYIQNKGQGLEAAVKVPLTNKTSIPLKNGLVHGMKKKVVRSRDDDEDQGVKVSSSFIGPLLPSTEISTNGTKVNQAPFSPVDPQALTLKSKIQAAAKTNARAALESLENYESDNSDDNEAQAPSHDQDKIDLDVKGKEKYYGQASSSEPDMPAFPPTPASSKAIPPSNFYGNSMKTKKRKFSESGSENHRKSNTPLQARTKGYTKPLNPYTQTFASKRMKRMGI</sequence>
<comment type="similarity">
    <text evidence="2 7">Belongs to the peptidase C19 family.</text>
</comment>
<protein>
    <recommendedName>
        <fullName evidence="7">Ubiquitin carboxyl-terminal hydrolase</fullName>
        <ecNumber evidence="7">3.4.19.12</ecNumber>
    </recommendedName>
</protein>
<evidence type="ECO:0000256" key="6">
    <source>
        <dbReference type="ARBA" id="ARBA00022807"/>
    </source>
</evidence>
<dbReference type="PROSITE" id="PS00973">
    <property type="entry name" value="USP_2"/>
    <property type="match status" value="1"/>
</dbReference>
<keyword evidence="4 7" id="KW-0833">Ubl conjugation pathway</keyword>
<dbReference type="InterPro" id="IPR018200">
    <property type="entry name" value="USP_CS"/>
</dbReference>
<comment type="catalytic activity">
    <reaction evidence="1 7">
        <text>Thiol-dependent hydrolysis of ester, thioester, amide, peptide and isopeptide bonds formed by the C-terminal Gly of ubiquitin (a 76-residue protein attached to proteins as an intracellular targeting signal).</text>
        <dbReference type="EC" id="3.4.19.12"/>
    </reaction>
</comment>
<dbReference type="EMBL" id="NHYD01003434">
    <property type="protein sequence ID" value="PPQ77680.1"/>
    <property type="molecule type" value="Genomic_DNA"/>
</dbReference>
<dbReference type="PROSITE" id="PS50235">
    <property type="entry name" value="USP_3"/>
    <property type="match status" value="1"/>
</dbReference>
<feature type="region of interest" description="Disordered" evidence="8">
    <location>
        <begin position="1"/>
        <end position="21"/>
    </location>
</feature>